<keyword evidence="5" id="KW-0732">Signal</keyword>
<proteinExistence type="predicted"/>
<dbReference type="Proteomes" id="UP001144612">
    <property type="component" value="Unassembled WGS sequence"/>
</dbReference>
<evidence type="ECO:0000256" key="6">
    <source>
        <dbReference type="ARBA" id="ARBA00022801"/>
    </source>
</evidence>
<keyword evidence="11" id="KW-1185">Reference proteome</keyword>
<gene>
    <name evidence="10" type="ORF">OW729_01270</name>
</gene>
<evidence type="ECO:0000256" key="3">
    <source>
        <dbReference type="ARBA" id="ARBA00013279"/>
    </source>
</evidence>
<accession>A0ABT4D6C4</accession>
<comment type="caution">
    <text evidence="10">The sequence shown here is derived from an EMBL/GenBank/DDBJ whole genome shotgun (WGS) entry which is preliminary data.</text>
</comment>
<feature type="domain" description="Lipase-like C-terminal" evidence="9">
    <location>
        <begin position="19"/>
        <end position="378"/>
    </location>
</feature>
<name>A0ABT4D6C4_9CLOT</name>
<sequence length="402" mass="46024">MIKHSLPLITTTEYKNTLNTYPVILVHGFRGWGRDEALGFKYWGGFRDLETELKNKGYKIYTASIGPISSNWDRACELYAYIKGGQVDYGEKHSKEHGHNRFGRIYPGIYKDWGERDNNGKIKKVHLIGHSMGGQTIRVLDQLLAKGSKSERSYSHYSMSSLFSGKKHWICSVSTISAPHDGTTLADSNYLLAYAKELTAYLGTLSGNMLNHLLDFKLEHWGLKRESGESAVKYIHRVLESPLWENNRDIAAYDLTTEGAKELNKWVHTQADVYYFAYSTKATRNNYLTGNVVFDSRMNPFFLLFSNKMIYYRRNDPIKVIIGKNWAHNDGIVNVISQNGPKEGSNDKIVKFNGQSKKGIWHDMPMLNNMDHGDIINIFNTFGNDILPWYTNLMEHLISLPE</sequence>
<dbReference type="SUPFAM" id="SSF53474">
    <property type="entry name" value="alpha/beta-Hydrolases"/>
    <property type="match status" value="1"/>
</dbReference>
<dbReference type="InterPro" id="IPR056304">
    <property type="entry name" value="Lip-like_C"/>
</dbReference>
<reference evidence="10" key="1">
    <citation type="submission" date="2022-12" db="EMBL/GenBank/DDBJ databases">
        <title>Clostridium sp. nov., isolated from industrial wastewater.</title>
        <authorList>
            <person name="Jiayan W."/>
        </authorList>
    </citation>
    <scope>NUCLEOTIDE SEQUENCE</scope>
    <source>
        <strain evidence="10">ZC22-4</strain>
    </source>
</reference>
<dbReference type="RefSeq" id="WP_268059583.1">
    <property type="nucleotide sequence ID" value="NZ_JAPQFJ010000001.1"/>
</dbReference>
<evidence type="ECO:0000256" key="4">
    <source>
        <dbReference type="ARBA" id="ARBA00022525"/>
    </source>
</evidence>
<organism evidence="10 11">
    <name type="scientific">Clostridium brassicae</name>
    <dbReference type="NCBI Taxonomy" id="2999072"/>
    <lineage>
        <taxon>Bacteria</taxon>
        <taxon>Bacillati</taxon>
        <taxon>Bacillota</taxon>
        <taxon>Clostridia</taxon>
        <taxon>Eubacteriales</taxon>
        <taxon>Clostridiaceae</taxon>
        <taxon>Clostridium</taxon>
    </lineage>
</organism>
<dbReference type="PANTHER" id="PTHR34043">
    <property type="entry name" value="ALPHA/BETA-HYDROLASES SUPERFAMILY PROTEIN"/>
    <property type="match status" value="1"/>
</dbReference>
<evidence type="ECO:0000259" key="9">
    <source>
        <dbReference type="Pfam" id="PF24708"/>
    </source>
</evidence>
<dbReference type="EMBL" id="JAPQFJ010000001">
    <property type="protein sequence ID" value="MCY6957228.1"/>
    <property type="molecule type" value="Genomic_DNA"/>
</dbReference>
<dbReference type="Gene3D" id="3.40.50.1820">
    <property type="entry name" value="alpha/beta hydrolase"/>
    <property type="match status" value="1"/>
</dbReference>
<dbReference type="InterPro" id="IPR029058">
    <property type="entry name" value="AB_hydrolase_fold"/>
</dbReference>
<keyword evidence="8" id="KW-0443">Lipid metabolism</keyword>
<comment type="subcellular location">
    <subcellularLocation>
        <location evidence="2">Secreted</location>
    </subcellularLocation>
</comment>
<evidence type="ECO:0000313" key="10">
    <source>
        <dbReference type="EMBL" id="MCY6957228.1"/>
    </source>
</evidence>
<keyword evidence="4" id="KW-0964">Secreted</keyword>
<evidence type="ECO:0000256" key="5">
    <source>
        <dbReference type="ARBA" id="ARBA00022729"/>
    </source>
</evidence>
<evidence type="ECO:0000256" key="1">
    <source>
        <dbReference type="ARBA" id="ARBA00001024"/>
    </source>
</evidence>
<dbReference type="Pfam" id="PF24708">
    <property type="entry name" value="Lip_C"/>
    <property type="match status" value="1"/>
</dbReference>
<evidence type="ECO:0000256" key="8">
    <source>
        <dbReference type="ARBA" id="ARBA00023098"/>
    </source>
</evidence>
<protein>
    <recommendedName>
        <fullName evidence="3">triacylglycerol lipase</fullName>
        <ecNumber evidence="3">3.1.1.3</ecNumber>
    </recommendedName>
</protein>
<dbReference type="PANTHER" id="PTHR34043:SF3">
    <property type="entry name" value="ALPHA_BETA-HYDROLASES SUPERFAMILY PROTEIN"/>
    <property type="match status" value="1"/>
</dbReference>
<keyword evidence="7" id="KW-0442">Lipid degradation</keyword>
<evidence type="ECO:0000313" key="11">
    <source>
        <dbReference type="Proteomes" id="UP001144612"/>
    </source>
</evidence>
<evidence type="ECO:0000256" key="2">
    <source>
        <dbReference type="ARBA" id="ARBA00004613"/>
    </source>
</evidence>
<evidence type="ECO:0000256" key="7">
    <source>
        <dbReference type="ARBA" id="ARBA00022963"/>
    </source>
</evidence>
<comment type="catalytic activity">
    <reaction evidence="1">
        <text>a triacylglycerol + H2O = a diacylglycerol + a fatty acid + H(+)</text>
        <dbReference type="Rhea" id="RHEA:12044"/>
        <dbReference type="ChEBI" id="CHEBI:15377"/>
        <dbReference type="ChEBI" id="CHEBI:15378"/>
        <dbReference type="ChEBI" id="CHEBI:17855"/>
        <dbReference type="ChEBI" id="CHEBI:18035"/>
        <dbReference type="ChEBI" id="CHEBI:28868"/>
        <dbReference type="EC" id="3.1.1.3"/>
    </reaction>
</comment>
<dbReference type="EC" id="3.1.1.3" evidence="3"/>
<keyword evidence="6" id="KW-0378">Hydrolase</keyword>